<dbReference type="Proteomes" id="UP000324143">
    <property type="component" value="Unassembled WGS sequence"/>
</dbReference>
<evidence type="ECO:0000256" key="1">
    <source>
        <dbReference type="ARBA" id="ARBA00009673"/>
    </source>
</evidence>
<name>A0A5D0MJT6_9BACT</name>
<reference evidence="3" key="1">
    <citation type="submission" date="2019-08" db="EMBL/GenBank/DDBJ databases">
        <title>Genomic characterization of a novel candidate phylum (ARYD3) from a high temperature, high salinity tertiary oil reservoir in north central Oklahoma, USA.</title>
        <authorList>
            <person name="Youssef N.H."/>
            <person name="Yadav A."/>
            <person name="Elshahed M.S."/>
        </authorList>
    </citation>
    <scope>NUCLEOTIDE SEQUENCE [LARGE SCALE GENOMIC DNA]</scope>
    <source>
        <strain evidence="3">ARYD3</strain>
    </source>
</reference>
<evidence type="ECO:0000313" key="4">
    <source>
        <dbReference type="Proteomes" id="UP000324143"/>
    </source>
</evidence>
<gene>
    <name evidence="2" type="primary">dtd</name>
    <name evidence="3" type="ORF">FXF47_07265</name>
</gene>
<dbReference type="GO" id="GO:0106026">
    <property type="term" value="F:Gly-tRNA(Ala) deacylase activity"/>
    <property type="evidence" value="ECO:0007669"/>
    <property type="project" value="UniProtKB-UniRule"/>
</dbReference>
<comment type="similarity">
    <text evidence="1 2">Belongs to the DTD family.</text>
</comment>
<keyword evidence="4" id="KW-1185">Reference proteome</keyword>
<dbReference type="GO" id="GO:0005737">
    <property type="term" value="C:cytoplasm"/>
    <property type="evidence" value="ECO:0007669"/>
    <property type="project" value="UniProtKB-SubCell"/>
</dbReference>
<dbReference type="InterPro" id="IPR023509">
    <property type="entry name" value="DTD-like_sf"/>
</dbReference>
<keyword evidence="2" id="KW-0820">tRNA-binding</keyword>
<dbReference type="Pfam" id="PF02580">
    <property type="entry name" value="Tyr_Deacylase"/>
    <property type="match status" value="1"/>
</dbReference>
<dbReference type="EC" id="3.1.1.96" evidence="2"/>
<dbReference type="AlphaFoldDB" id="A0A5D0MJT6"/>
<comment type="subunit">
    <text evidence="2">Homodimer.</text>
</comment>
<dbReference type="NCBIfam" id="TIGR00256">
    <property type="entry name" value="D-aminoacyl-tRNA deacylase"/>
    <property type="match status" value="1"/>
</dbReference>
<keyword evidence="2 3" id="KW-0378">Hydrolase</keyword>
<dbReference type="HAMAP" id="MF_00518">
    <property type="entry name" value="Deacylase_Dtd"/>
    <property type="match status" value="1"/>
</dbReference>
<dbReference type="PANTHER" id="PTHR10472:SF5">
    <property type="entry name" value="D-AMINOACYL-TRNA DEACYLASE 1"/>
    <property type="match status" value="1"/>
</dbReference>
<dbReference type="GO" id="GO:0043908">
    <property type="term" value="F:Ser(Gly)-tRNA(Ala) hydrolase activity"/>
    <property type="evidence" value="ECO:0007669"/>
    <property type="project" value="UniProtKB-UniRule"/>
</dbReference>
<accession>A0A5D0MJT6</accession>
<dbReference type="InterPro" id="IPR003732">
    <property type="entry name" value="Daa-tRNA_deacyls_DTD"/>
</dbReference>
<sequence>MKALIQRVKEAEVSVNNEKKGSIGKGLLVFLSVGEKDTKKDAEFLYYKLRNLRIFEDENGKMNYSIEDIGGNMLLISQFTLHADTRKGHRPSFNNAAGPKRAKRLYKYMINYAKSHGMENIQTGVFGAYMSVKLENDGPVTIILESKNEQ</sequence>
<dbReference type="CDD" id="cd00563">
    <property type="entry name" value="Dtyr_deacylase"/>
    <property type="match status" value="1"/>
</dbReference>
<dbReference type="GO" id="GO:0000049">
    <property type="term" value="F:tRNA binding"/>
    <property type="evidence" value="ECO:0007669"/>
    <property type="project" value="UniProtKB-UniRule"/>
</dbReference>
<dbReference type="GO" id="GO:0051500">
    <property type="term" value="F:D-tyrosyl-tRNA(Tyr) deacylase activity"/>
    <property type="evidence" value="ECO:0007669"/>
    <property type="project" value="TreeGrafter"/>
</dbReference>
<comment type="catalytic activity">
    <reaction evidence="2">
        <text>glycyl-tRNA(Ala) + H2O = tRNA(Ala) + glycine + H(+)</text>
        <dbReference type="Rhea" id="RHEA:53744"/>
        <dbReference type="Rhea" id="RHEA-COMP:9657"/>
        <dbReference type="Rhea" id="RHEA-COMP:13640"/>
        <dbReference type="ChEBI" id="CHEBI:15377"/>
        <dbReference type="ChEBI" id="CHEBI:15378"/>
        <dbReference type="ChEBI" id="CHEBI:57305"/>
        <dbReference type="ChEBI" id="CHEBI:78442"/>
        <dbReference type="ChEBI" id="CHEBI:78522"/>
    </reaction>
</comment>
<protein>
    <recommendedName>
        <fullName evidence="2">D-aminoacyl-tRNA deacylase</fullName>
        <shortName evidence="2">DTD</shortName>
        <ecNumber evidence="2">3.1.1.96</ecNumber>
    </recommendedName>
    <alternativeName>
        <fullName evidence="2">Gly-tRNA(Ala) deacylase</fullName>
        <ecNumber evidence="2">3.1.1.-</ecNumber>
    </alternativeName>
</protein>
<dbReference type="PANTHER" id="PTHR10472">
    <property type="entry name" value="D-TYROSYL-TRNA TYR DEACYLASE"/>
    <property type="match status" value="1"/>
</dbReference>
<comment type="domain">
    <text evidence="2">A Gly-cisPro motif from one monomer fits into the active site of the other monomer to allow specific chiral rejection of L-amino acids.</text>
</comment>
<dbReference type="Gene3D" id="3.50.80.10">
    <property type="entry name" value="D-tyrosyl-tRNA(Tyr) deacylase"/>
    <property type="match status" value="1"/>
</dbReference>
<comment type="function">
    <text evidence="2">An aminoacyl-tRNA editing enzyme that deacylates mischarged D-aminoacyl-tRNAs. Also deacylates mischarged glycyl-tRNA(Ala), protecting cells against glycine mischarging by AlaRS. Acts via tRNA-based rather than protein-based catalysis; rejects L-amino acids rather than detecting D-amino acids in the active site. By recycling D-aminoacyl-tRNA to D-amino acids and free tRNA molecules, this enzyme counteracts the toxicity associated with the formation of D-aminoacyl-tRNA entities in vivo and helps enforce protein L-homochirality.</text>
</comment>
<evidence type="ECO:0000313" key="3">
    <source>
        <dbReference type="EMBL" id="TYB30829.1"/>
    </source>
</evidence>
<dbReference type="EC" id="3.1.1.-" evidence="2"/>
<dbReference type="SUPFAM" id="SSF69500">
    <property type="entry name" value="DTD-like"/>
    <property type="match status" value="1"/>
</dbReference>
<dbReference type="EMBL" id="VSIX01000069">
    <property type="protein sequence ID" value="TYB30829.1"/>
    <property type="molecule type" value="Genomic_DNA"/>
</dbReference>
<evidence type="ECO:0000256" key="2">
    <source>
        <dbReference type="HAMAP-Rule" id="MF_00518"/>
    </source>
</evidence>
<keyword evidence="2" id="KW-0694">RNA-binding</keyword>
<feature type="short sequence motif" description="Gly-cisPro motif, important for rejection of L-amino acids" evidence="2">
    <location>
        <begin position="138"/>
        <end position="139"/>
    </location>
</feature>
<keyword evidence="2" id="KW-0963">Cytoplasm</keyword>
<dbReference type="FunFam" id="3.50.80.10:FF:000001">
    <property type="entry name" value="D-aminoacyl-tRNA deacylase"/>
    <property type="match status" value="1"/>
</dbReference>
<comment type="caution">
    <text evidence="3">The sequence shown here is derived from an EMBL/GenBank/DDBJ whole genome shotgun (WGS) entry which is preliminary data.</text>
</comment>
<organism evidence="3 4">
    <name type="scientific">Candidatus Mcinerneyibacterium aminivorans</name>
    <dbReference type="NCBI Taxonomy" id="2703815"/>
    <lineage>
        <taxon>Bacteria</taxon>
        <taxon>Candidatus Macinerneyibacteriota</taxon>
        <taxon>Candidatus Mcinerneyibacteria</taxon>
        <taxon>Candidatus Mcinerneyibacteriales</taxon>
        <taxon>Candidatus Mcinerneyibacteriaceae</taxon>
        <taxon>Candidatus Mcinerneyibacterium</taxon>
    </lineage>
</organism>
<comment type="subcellular location">
    <subcellularLocation>
        <location evidence="2">Cytoplasm</location>
    </subcellularLocation>
</comment>
<comment type="catalytic activity">
    <reaction evidence="2">
        <text>a D-aminoacyl-tRNA + H2O = a tRNA + a D-alpha-amino acid + H(+)</text>
        <dbReference type="Rhea" id="RHEA:13953"/>
        <dbReference type="Rhea" id="RHEA-COMP:10123"/>
        <dbReference type="Rhea" id="RHEA-COMP:10124"/>
        <dbReference type="ChEBI" id="CHEBI:15377"/>
        <dbReference type="ChEBI" id="CHEBI:15378"/>
        <dbReference type="ChEBI" id="CHEBI:59871"/>
        <dbReference type="ChEBI" id="CHEBI:78442"/>
        <dbReference type="ChEBI" id="CHEBI:79333"/>
        <dbReference type="EC" id="3.1.1.96"/>
    </reaction>
</comment>
<dbReference type="GO" id="GO:0019478">
    <property type="term" value="P:D-amino acid catabolic process"/>
    <property type="evidence" value="ECO:0007669"/>
    <property type="project" value="UniProtKB-UniRule"/>
</dbReference>
<proteinExistence type="inferred from homology"/>